<name>A0A3M3ZZN1_9PSED</name>
<proteinExistence type="predicted"/>
<dbReference type="EMBL" id="RBQE01000465">
    <property type="protein sequence ID" value="RMP00042.1"/>
    <property type="molecule type" value="Genomic_DNA"/>
</dbReference>
<dbReference type="AlphaFoldDB" id="A0A3M3ZZN1"/>
<gene>
    <name evidence="1" type="ORF">ALQ30_200546</name>
</gene>
<accession>A0A3M3ZZN1</accession>
<protein>
    <submittedName>
        <fullName evidence="1">Uncharacterized protein</fullName>
    </submittedName>
</protein>
<reference evidence="1 2" key="1">
    <citation type="submission" date="2018-08" db="EMBL/GenBank/DDBJ databases">
        <title>Recombination of ecologically and evolutionarily significant loci maintains genetic cohesion in the Pseudomonas syringae species complex.</title>
        <authorList>
            <person name="Dillon M."/>
            <person name="Thakur S."/>
            <person name="Almeida R.N.D."/>
            <person name="Weir B.S."/>
            <person name="Guttman D.S."/>
        </authorList>
    </citation>
    <scope>NUCLEOTIDE SEQUENCE [LARGE SCALE GENOMIC DNA]</scope>
    <source>
        <strain evidence="1 2">ICMP 3706</strain>
    </source>
</reference>
<dbReference type="Proteomes" id="UP000281604">
    <property type="component" value="Unassembled WGS sequence"/>
</dbReference>
<evidence type="ECO:0000313" key="1">
    <source>
        <dbReference type="EMBL" id="RMP00042.1"/>
    </source>
</evidence>
<sequence>MHEPLTLGCHAQGNVMEALIERFIMPARQAVALVRHLVLNQPEDVGCRFHGIRLEPLHDGAVDGQVGFTIRPRFTGVRLAEQHSQEVFAMPNGAILPAFSPHTRTGIVLQAPAQRDPGPARFFVQRLFLIDNRCSLDIRLLDRRKRGALGHLQLSVPVTDGRSGIGNHPFQHIFKIFNAMATEAVERLWMQHLDNALPGNAFAFGYVTAL</sequence>
<organism evidence="1 2">
    <name type="scientific">Pseudomonas syringae pv. persicae</name>
    <dbReference type="NCBI Taxonomy" id="237306"/>
    <lineage>
        <taxon>Bacteria</taxon>
        <taxon>Pseudomonadati</taxon>
        <taxon>Pseudomonadota</taxon>
        <taxon>Gammaproteobacteria</taxon>
        <taxon>Pseudomonadales</taxon>
        <taxon>Pseudomonadaceae</taxon>
        <taxon>Pseudomonas</taxon>
    </lineage>
</organism>
<evidence type="ECO:0000313" key="2">
    <source>
        <dbReference type="Proteomes" id="UP000281604"/>
    </source>
</evidence>
<comment type="caution">
    <text evidence="1">The sequence shown here is derived from an EMBL/GenBank/DDBJ whole genome shotgun (WGS) entry which is preliminary data.</text>
</comment>